<name>A0A0F1B962_9ENTR</name>
<dbReference type="Proteomes" id="UP000033352">
    <property type="component" value="Unassembled WGS sequence"/>
</dbReference>
<proteinExistence type="predicted"/>
<dbReference type="RefSeq" id="WP_045284951.1">
    <property type="nucleotide sequence ID" value="NZ_JABUMZ010000039.1"/>
</dbReference>
<dbReference type="AlphaFoldDB" id="A0A0F1B962"/>
<evidence type="ECO:0000313" key="3">
    <source>
        <dbReference type="Proteomes" id="UP000033352"/>
    </source>
</evidence>
<dbReference type="PATRIC" id="fig|1619248.3.peg.5008"/>
<evidence type="ECO:0000256" key="1">
    <source>
        <dbReference type="SAM" id="MobiDB-lite"/>
    </source>
</evidence>
<accession>A0A0F1B962</accession>
<dbReference type="EMBL" id="JZYX01000008">
    <property type="protein sequence ID" value="KJN30757.1"/>
    <property type="molecule type" value="Genomic_DNA"/>
</dbReference>
<gene>
    <name evidence="2" type="ORF">SS37_05660</name>
</gene>
<reference evidence="2 3" key="1">
    <citation type="submission" date="2015-03" db="EMBL/GenBank/DDBJ databases">
        <authorList>
            <person name="McCorrison J."/>
            <person name="Sanka R."/>
            <person name="Adams M."/>
            <person name="Brinkac L."/>
            <person name="Nierman W."/>
            <person name="Sutton G."/>
            <person name="Nelson K."/>
            <person name="Kiedrowski L."/>
            <person name="Guerrero D."/>
            <person name="Bonomo R."/>
        </authorList>
    </citation>
    <scope>NUCLEOTIDE SEQUENCE [LARGE SCALE GENOMIC DNA]</scope>
    <source>
        <strain evidence="2 3">35699</strain>
    </source>
</reference>
<dbReference type="OrthoDB" id="6539751at2"/>
<feature type="compositionally biased region" description="Basic and acidic residues" evidence="1">
    <location>
        <begin position="77"/>
        <end position="88"/>
    </location>
</feature>
<organism evidence="2 3">
    <name type="scientific">Enterobacter sichuanensis</name>
    <dbReference type="NCBI Taxonomy" id="2071710"/>
    <lineage>
        <taxon>Bacteria</taxon>
        <taxon>Pseudomonadati</taxon>
        <taxon>Pseudomonadota</taxon>
        <taxon>Gammaproteobacteria</taxon>
        <taxon>Enterobacterales</taxon>
        <taxon>Enterobacteriaceae</taxon>
        <taxon>Enterobacter</taxon>
        <taxon>Enterobacter cloacae complex</taxon>
    </lineage>
</organism>
<sequence length="106" mass="11778">MNSSDADSLIDKLIGEAVLSLLKERGPVTTEGLLQRLRAMKACEKDPRRRETLARVIADIGSNNLAFTRRRTAQGRTRREGPLNDNRDNVVPLFGSGKPSDPKKIH</sequence>
<feature type="region of interest" description="Disordered" evidence="1">
    <location>
        <begin position="71"/>
        <end position="106"/>
    </location>
</feature>
<protein>
    <submittedName>
        <fullName evidence="2">Uncharacterized protein</fullName>
    </submittedName>
</protein>
<evidence type="ECO:0000313" key="2">
    <source>
        <dbReference type="EMBL" id="KJN30757.1"/>
    </source>
</evidence>
<comment type="caution">
    <text evidence="2">The sequence shown here is derived from an EMBL/GenBank/DDBJ whole genome shotgun (WGS) entry which is preliminary data.</text>
</comment>